<keyword evidence="2" id="KW-0378">Hydrolase</keyword>
<dbReference type="InterPro" id="IPR011059">
    <property type="entry name" value="Metal-dep_hydrolase_composite"/>
</dbReference>
<dbReference type="KEGG" id="npn:JI59_05920"/>
<keyword evidence="1" id="KW-0479">Metal-binding</keyword>
<proteinExistence type="predicted"/>
<dbReference type="InterPro" id="IPR013108">
    <property type="entry name" value="Amidohydro_3"/>
</dbReference>
<dbReference type="SUPFAM" id="SSF51556">
    <property type="entry name" value="Metallo-dependent hydrolases"/>
    <property type="match status" value="1"/>
</dbReference>
<evidence type="ECO:0000259" key="3">
    <source>
        <dbReference type="Pfam" id="PF07969"/>
    </source>
</evidence>
<reference evidence="4 5" key="1">
    <citation type="journal article" date="2012" name="J. Bacteriol.">
        <title>Genome sequence of benzo(a)pyrene-degrading bacterium Novosphingobium pentaromativorans US6-1.</title>
        <authorList>
            <person name="Luo Y.R."/>
            <person name="Kang S.G."/>
            <person name="Kim S.J."/>
            <person name="Kim M.R."/>
            <person name="Li N."/>
            <person name="Lee J.H."/>
            <person name="Kwon K.K."/>
        </authorList>
    </citation>
    <scope>NUCLEOTIDE SEQUENCE [LARGE SCALE GENOMIC DNA]</scope>
    <source>
        <strain evidence="4 5">US6-1</strain>
    </source>
</reference>
<dbReference type="SUPFAM" id="SSF51338">
    <property type="entry name" value="Composite domain of metallo-dependent hydrolases"/>
    <property type="match status" value="1"/>
</dbReference>
<dbReference type="Gene3D" id="2.30.40.10">
    <property type="entry name" value="Urease, subunit C, domain 1"/>
    <property type="match status" value="1"/>
</dbReference>
<feature type="domain" description="Amidohydrolase 3" evidence="3">
    <location>
        <begin position="40"/>
        <end position="372"/>
    </location>
</feature>
<accession>G6EER5</accession>
<dbReference type="STRING" id="1088721.JI59_05920"/>
<dbReference type="RefSeq" id="WP_007013747.1">
    <property type="nucleotide sequence ID" value="NZ_AGFM01000042.1"/>
</dbReference>
<protein>
    <submittedName>
        <fullName evidence="4">Cytosine deaminase</fullName>
    </submittedName>
</protein>
<evidence type="ECO:0000256" key="1">
    <source>
        <dbReference type="ARBA" id="ARBA00022723"/>
    </source>
</evidence>
<dbReference type="PATRIC" id="fig|1088721.3.peg.2803"/>
<dbReference type="Gene3D" id="3.20.20.140">
    <property type="entry name" value="Metal-dependent hydrolases"/>
    <property type="match status" value="1"/>
</dbReference>
<dbReference type="GO" id="GO:0046872">
    <property type="term" value="F:metal ion binding"/>
    <property type="evidence" value="ECO:0007669"/>
    <property type="project" value="UniProtKB-KW"/>
</dbReference>
<gene>
    <name evidence="4" type="ORF">NSU_2836</name>
</gene>
<dbReference type="CDD" id="cd01293">
    <property type="entry name" value="Bact_CD"/>
    <property type="match status" value="1"/>
</dbReference>
<dbReference type="OrthoDB" id="9815027at2"/>
<dbReference type="AlphaFoldDB" id="G6EER5"/>
<dbReference type="NCBIfam" id="NF004636">
    <property type="entry name" value="PRK05985.1"/>
    <property type="match status" value="1"/>
</dbReference>
<dbReference type="InterPro" id="IPR052349">
    <property type="entry name" value="Metallo-hydrolase_Enzymes"/>
</dbReference>
<name>G6EER5_9SPHN</name>
<dbReference type="GO" id="GO:0016814">
    <property type="term" value="F:hydrolase activity, acting on carbon-nitrogen (but not peptide) bonds, in cyclic amidines"/>
    <property type="evidence" value="ECO:0007669"/>
    <property type="project" value="TreeGrafter"/>
</dbReference>
<evidence type="ECO:0000313" key="4">
    <source>
        <dbReference type="EMBL" id="EHJ60211.1"/>
    </source>
</evidence>
<dbReference type="InterPro" id="IPR032466">
    <property type="entry name" value="Metal_Hydrolase"/>
</dbReference>
<dbReference type="Proteomes" id="UP000004030">
    <property type="component" value="Unassembled WGS sequence"/>
</dbReference>
<dbReference type="PANTHER" id="PTHR32027">
    <property type="entry name" value="CYTOSINE DEAMINASE"/>
    <property type="match status" value="1"/>
</dbReference>
<organism evidence="4 5">
    <name type="scientific">Novosphingobium pentaromativorans US6-1</name>
    <dbReference type="NCBI Taxonomy" id="1088721"/>
    <lineage>
        <taxon>Bacteria</taxon>
        <taxon>Pseudomonadati</taxon>
        <taxon>Pseudomonadota</taxon>
        <taxon>Alphaproteobacteria</taxon>
        <taxon>Sphingomonadales</taxon>
        <taxon>Sphingomonadaceae</taxon>
        <taxon>Novosphingobium</taxon>
    </lineage>
</organism>
<dbReference type="Pfam" id="PF07969">
    <property type="entry name" value="Amidohydro_3"/>
    <property type="match status" value="1"/>
</dbReference>
<comment type="caution">
    <text evidence="4">The sequence shown here is derived from an EMBL/GenBank/DDBJ whole genome shotgun (WGS) entry which is preliminary data.</text>
</comment>
<dbReference type="PANTHER" id="PTHR32027:SF9">
    <property type="entry name" value="BLL3847 PROTEIN"/>
    <property type="match status" value="1"/>
</dbReference>
<dbReference type="FunFam" id="3.20.20.140:FF:000019">
    <property type="entry name" value="Cytosine deaminase"/>
    <property type="match status" value="1"/>
</dbReference>
<keyword evidence="5" id="KW-1185">Reference proteome</keyword>
<sequence>MDNWLINGRLADGSPLAIGIADGRIKRLCAAAPNFVAGAVHDLAGRLVVPPFIDGHIHLDKSFLPGDWQPHRACTGAFDVRERVAFEKAALANARPVRERAMALAELALGNGTLHLRTHADVDMKAGLSNVEALLDLREAMADAMTVQIVAFPQSGILSDPGTADLLSAAVDAGADLVGGIDPVGFDGAQDDHLDIVFGIADRKGVPIDIHLHDFGMVGIAQIEDIAQRTQALGMGGRVTVSHAYALGDVPLDVARRTGALLARAGVAIMTNGPGPQPCPPVAALAQEGVLLFSGSDNVRDAWWPYGDADMLERAMMVGYRAGLYTDKELELAFAMVTGNAARALGLRDYGLAEGMPADFVVLNAQSVAEAVVARPRQREIWRGGCRIASEERKIDAE</sequence>
<dbReference type="eggNOG" id="COG0402">
    <property type="taxonomic scope" value="Bacteria"/>
</dbReference>
<dbReference type="GO" id="GO:0019239">
    <property type="term" value="F:deaminase activity"/>
    <property type="evidence" value="ECO:0007669"/>
    <property type="project" value="UniProtKB-ARBA"/>
</dbReference>
<dbReference type="EMBL" id="AGFM01000042">
    <property type="protein sequence ID" value="EHJ60211.1"/>
    <property type="molecule type" value="Genomic_DNA"/>
</dbReference>
<evidence type="ECO:0000256" key="2">
    <source>
        <dbReference type="ARBA" id="ARBA00022801"/>
    </source>
</evidence>
<evidence type="ECO:0000313" key="5">
    <source>
        <dbReference type="Proteomes" id="UP000004030"/>
    </source>
</evidence>